<dbReference type="PANTHER" id="PTHR48086:SF7">
    <property type="entry name" value="SODIUM-SOLUTE SYMPORTER-RELATED"/>
    <property type="match status" value="1"/>
</dbReference>
<evidence type="ECO:0000256" key="3">
    <source>
        <dbReference type="ARBA" id="ARBA00022448"/>
    </source>
</evidence>
<keyword evidence="4" id="KW-1003">Cell membrane</keyword>
<sequence length="523" mass="57657">MEVAPFLFETNFSILDWGIVITYILSMGAVGMLVNKYIHTVPDYMVGGRATGLALNTASYIGTELGLVTVMYASIEAFTRGFAYLAIPLIGLIAAFVIGKTGWVIQELRRKKLVTIPEYFEKRYNRKVRILSGVLMVLAGILNMGLFPKMGATFLTYSTGLIALGDAQMVVNLVMTLLILLVVAYTIMGGMVAVIITDYFQFMVLSIGLLLGLYFVFSDPIINWDHMVETLVFAKGEAAVNPFDPDSYGILYLIWMLVVYITSSFSWGPTASRALTGQNPTIARQTFLLGSPGQFIRTAVPALFALAAFYWFVQDPGWRNFFFPTGVAHEAAHVAEAMPLFMGKLLPSGMLGVLVAGLLAAFMSTHDSYFITWASIISRDIILPLQKRRVSQQEQIRYARVSIVLMGLFLLIWGLWYELPDSVWTYMAISTNIYLTGASAALVGGVYWKKASVAGAWAAMLGGLISLVGIFPVQIQELLPWFSTSLLGLINYLWCAFLLIVFSLLFPDPKSAVAANEEEVPHG</sequence>
<feature type="transmembrane region" description="Helical" evidence="9">
    <location>
        <begin position="167"/>
        <end position="187"/>
    </location>
</feature>
<feature type="transmembrane region" description="Helical" evidence="9">
    <location>
        <begin position="481"/>
        <end position="506"/>
    </location>
</feature>
<dbReference type="PROSITE" id="PS50283">
    <property type="entry name" value="NA_SOLUT_SYMP_3"/>
    <property type="match status" value="1"/>
</dbReference>
<evidence type="ECO:0000256" key="9">
    <source>
        <dbReference type="SAM" id="Phobius"/>
    </source>
</evidence>
<feature type="transmembrane region" description="Helical" evidence="9">
    <location>
        <begin position="455"/>
        <end position="475"/>
    </location>
</feature>
<dbReference type="InterPro" id="IPR001734">
    <property type="entry name" value="Na/solute_symporter"/>
</dbReference>
<feature type="transmembrane region" description="Helical" evidence="9">
    <location>
        <begin position="199"/>
        <end position="217"/>
    </location>
</feature>
<protein>
    <submittedName>
        <fullName evidence="10">Sodium:solute symporter family protein</fullName>
    </submittedName>
</protein>
<feature type="transmembrane region" description="Helical" evidence="9">
    <location>
        <begin position="350"/>
        <end position="377"/>
    </location>
</feature>
<keyword evidence="5 9" id="KW-0812">Transmembrane</keyword>
<evidence type="ECO:0000256" key="8">
    <source>
        <dbReference type="RuleBase" id="RU362091"/>
    </source>
</evidence>
<dbReference type="InterPro" id="IPR018212">
    <property type="entry name" value="Na/solute_symporter_CS"/>
</dbReference>
<feature type="transmembrane region" description="Helical" evidence="9">
    <location>
        <begin position="398"/>
        <end position="417"/>
    </location>
</feature>
<evidence type="ECO:0000256" key="7">
    <source>
        <dbReference type="ARBA" id="ARBA00023136"/>
    </source>
</evidence>
<reference evidence="10" key="2">
    <citation type="journal article" date="2024" name="Antonie Van Leeuwenhoek">
        <title>Roseihalotalea indica gen. nov., sp. nov., a halophilic Bacteroidetes from mesopelagic Southwest Indian Ocean with higher carbohydrate metabolic potential.</title>
        <authorList>
            <person name="Chen B."/>
            <person name="Zhang M."/>
            <person name="Lin D."/>
            <person name="Ye J."/>
            <person name="Tang K."/>
        </authorList>
    </citation>
    <scope>NUCLEOTIDE SEQUENCE</scope>
    <source>
        <strain evidence="10">TK19036</strain>
    </source>
</reference>
<dbReference type="InterPro" id="IPR050277">
    <property type="entry name" value="Sodium:Solute_Symporter"/>
</dbReference>
<gene>
    <name evidence="10" type="ORF">K4G66_04820</name>
</gene>
<keyword evidence="7 9" id="KW-0472">Membrane</keyword>
<dbReference type="GO" id="GO:0005886">
    <property type="term" value="C:plasma membrane"/>
    <property type="evidence" value="ECO:0007669"/>
    <property type="project" value="TreeGrafter"/>
</dbReference>
<dbReference type="Pfam" id="PF00474">
    <property type="entry name" value="SSF"/>
    <property type="match status" value="1"/>
</dbReference>
<evidence type="ECO:0000256" key="5">
    <source>
        <dbReference type="ARBA" id="ARBA00022692"/>
    </source>
</evidence>
<feature type="transmembrane region" description="Helical" evidence="9">
    <location>
        <begin position="12"/>
        <end position="33"/>
    </location>
</feature>
<name>A0AA49GQG8_9BACT</name>
<proteinExistence type="inferred from homology"/>
<feature type="transmembrane region" description="Helical" evidence="9">
    <location>
        <begin position="81"/>
        <end position="103"/>
    </location>
</feature>
<evidence type="ECO:0000256" key="1">
    <source>
        <dbReference type="ARBA" id="ARBA00004141"/>
    </source>
</evidence>
<keyword evidence="6 9" id="KW-1133">Transmembrane helix</keyword>
<evidence type="ECO:0000256" key="4">
    <source>
        <dbReference type="ARBA" id="ARBA00022475"/>
    </source>
</evidence>
<dbReference type="GO" id="GO:0022857">
    <property type="term" value="F:transmembrane transporter activity"/>
    <property type="evidence" value="ECO:0007669"/>
    <property type="project" value="InterPro"/>
</dbReference>
<accession>A0AA49GQG8</accession>
<feature type="transmembrane region" description="Helical" evidence="9">
    <location>
        <begin position="250"/>
        <end position="275"/>
    </location>
</feature>
<keyword evidence="3" id="KW-0813">Transport</keyword>
<dbReference type="PROSITE" id="PS00457">
    <property type="entry name" value="NA_SOLUT_SYMP_2"/>
    <property type="match status" value="1"/>
</dbReference>
<comment type="subcellular location">
    <subcellularLocation>
        <location evidence="1">Membrane</location>
        <topology evidence="1">Multi-pass membrane protein</topology>
    </subcellularLocation>
</comment>
<organism evidence="10">
    <name type="scientific">Roseihalotalea indica</name>
    <dbReference type="NCBI Taxonomy" id="2867963"/>
    <lineage>
        <taxon>Bacteria</taxon>
        <taxon>Pseudomonadati</taxon>
        <taxon>Bacteroidota</taxon>
        <taxon>Cytophagia</taxon>
        <taxon>Cytophagales</taxon>
        <taxon>Catalimonadaceae</taxon>
        <taxon>Roseihalotalea</taxon>
    </lineage>
</organism>
<feature type="transmembrane region" description="Helical" evidence="9">
    <location>
        <begin position="53"/>
        <end position="75"/>
    </location>
</feature>
<dbReference type="GO" id="GO:0046942">
    <property type="term" value="P:carboxylic acid transport"/>
    <property type="evidence" value="ECO:0007669"/>
    <property type="project" value="UniProtKB-ARBA"/>
</dbReference>
<dbReference type="AlphaFoldDB" id="A0AA49GQG8"/>
<evidence type="ECO:0000313" key="10">
    <source>
        <dbReference type="EMBL" id="WKN38029.1"/>
    </source>
</evidence>
<feature type="transmembrane region" description="Helical" evidence="9">
    <location>
        <begin position="128"/>
        <end position="147"/>
    </location>
</feature>
<dbReference type="Gene3D" id="1.20.1730.10">
    <property type="entry name" value="Sodium/glucose cotransporter"/>
    <property type="match status" value="1"/>
</dbReference>
<dbReference type="EMBL" id="CP120682">
    <property type="protein sequence ID" value="WKN38029.1"/>
    <property type="molecule type" value="Genomic_DNA"/>
</dbReference>
<evidence type="ECO:0000256" key="2">
    <source>
        <dbReference type="ARBA" id="ARBA00006434"/>
    </source>
</evidence>
<evidence type="ECO:0000256" key="6">
    <source>
        <dbReference type="ARBA" id="ARBA00022989"/>
    </source>
</evidence>
<comment type="similarity">
    <text evidence="2 8">Belongs to the sodium:solute symporter (SSF) (TC 2.A.21) family.</text>
</comment>
<dbReference type="CDD" id="cd10322">
    <property type="entry name" value="SLC5sbd"/>
    <property type="match status" value="1"/>
</dbReference>
<dbReference type="InterPro" id="IPR038377">
    <property type="entry name" value="Na/Glc_symporter_sf"/>
</dbReference>
<feature type="transmembrane region" description="Helical" evidence="9">
    <location>
        <begin position="423"/>
        <end position="448"/>
    </location>
</feature>
<reference evidence="10" key="1">
    <citation type="journal article" date="2023" name="Comput. Struct. Biotechnol. J.">
        <title>Discovery of a novel marine Bacteroidetes with a rich repertoire of carbohydrate-active enzymes.</title>
        <authorList>
            <person name="Chen B."/>
            <person name="Liu G."/>
            <person name="Chen Q."/>
            <person name="Wang H."/>
            <person name="Liu L."/>
            <person name="Tang K."/>
        </authorList>
    </citation>
    <scope>NUCLEOTIDE SEQUENCE</scope>
    <source>
        <strain evidence="10">TK19036</strain>
    </source>
</reference>
<dbReference type="PANTHER" id="PTHR48086">
    <property type="entry name" value="SODIUM/PROLINE SYMPORTER-RELATED"/>
    <property type="match status" value="1"/>
</dbReference>
<feature type="transmembrane region" description="Helical" evidence="9">
    <location>
        <begin position="295"/>
        <end position="313"/>
    </location>
</feature>